<feature type="signal peptide" evidence="1">
    <location>
        <begin position="1"/>
        <end position="19"/>
    </location>
</feature>
<protein>
    <submittedName>
        <fullName evidence="2">Uncharacterized protein</fullName>
    </submittedName>
</protein>
<dbReference type="AlphaFoldDB" id="V5S982"/>
<dbReference type="PATRIC" id="fig|1029756.8.peg.74"/>
<dbReference type="Pfam" id="PF06186">
    <property type="entry name" value="DUF992"/>
    <property type="match status" value="1"/>
</dbReference>
<name>V5S982_9HYPH</name>
<proteinExistence type="predicted"/>
<sequence length="156" mass="15517">MKTSGFIAASLVGALVASAAPALGQAKITAGTLTCRGGEGIGLVLGSQKTYACRYVSASGKLSEKYEASVTRIGIDLGVTESATIVWTVLASSDKLDDRALEGNYVGASADVAVGVGGGANVLVGGSRNSVVLQPVSVEGQTGLNLAVGVAEMTLR</sequence>
<reference evidence="2 3" key="1">
    <citation type="journal article" date="2014" name="Genome Announc.">
        <title>Complete Genome Sequence of Hyphomicrobium nitrativorans Strain NL23, a Denitrifying Bacterium Isolated from Biofilm of a Methanol-Fed Denitrification System Treating Seawater at the Montreal Biodome.</title>
        <authorList>
            <person name="Martineau C."/>
            <person name="Villeneuve C."/>
            <person name="Mauffrey F."/>
            <person name="Villemur R."/>
        </authorList>
    </citation>
    <scope>NUCLEOTIDE SEQUENCE [LARGE SCALE GENOMIC DNA]</scope>
    <source>
        <strain evidence="2">NL23</strain>
    </source>
</reference>
<keyword evidence="1" id="KW-0732">Signal</keyword>
<dbReference type="HOGENOM" id="CLU_109378_1_1_5"/>
<dbReference type="EMBL" id="CP006912">
    <property type="protein sequence ID" value="AHB47193.1"/>
    <property type="molecule type" value="Genomic_DNA"/>
</dbReference>
<keyword evidence="3" id="KW-1185">Reference proteome</keyword>
<feature type="chain" id="PRO_5004740526" evidence="1">
    <location>
        <begin position="20"/>
        <end position="156"/>
    </location>
</feature>
<dbReference type="InterPro" id="IPR009333">
    <property type="entry name" value="DUF992"/>
</dbReference>
<dbReference type="RefSeq" id="WP_023785519.1">
    <property type="nucleotide sequence ID" value="NC_022997.1"/>
</dbReference>
<evidence type="ECO:0000313" key="2">
    <source>
        <dbReference type="EMBL" id="AHB47193.1"/>
    </source>
</evidence>
<dbReference type="KEGG" id="hni:W911_00335"/>
<gene>
    <name evidence="2" type="ORF">W911_00335</name>
</gene>
<organism evidence="2 3">
    <name type="scientific">Hyphomicrobium nitrativorans NL23</name>
    <dbReference type="NCBI Taxonomy" id="1029756"/>
    <lineage>
        <taxon>Bacteria</taxon>
        <taxon>Pseudomonadati</taxon>
        <taxon>Pseudomonadota</taxon>
        <taxon>Alphaproteobacteria</taxon>
        <taxon>Hyphomicrobiales</taxon>
        <taxon>Hyphomicrobiaceae</taxon>
        <taxon>Hyphomicrobium</taxon>
    </lineage>
</organism>
<dbReference type="Proteomes" id="UP000018542">
    <property type="component" value="Chromosome"/>
</dbReference>
<accession>V5S982</accession>
<evidence type="ECO:0000313" key="3">
    <source>
        <dbReference type="Proteomes" id="UP000018542"/>
    </source>
</evidence>
<evidence type="ECO:0000256" key="1">
    <source>
        <dbReference type="SAM" id="SignalP"/>
    </source>
</evidence>
<dbReference type="OrthoDB" id="7362478at2"/>
<dbReference type="STRING" id="1029756.W911_00335"/>